<proteinExistence type="predicted"/>
<evidence type="ECO:0000313" key="1">
    <source>
        <dbReference type="EMBL" id="MBX64536.1"/>
    </source>
</evidence>
<sequence length="38" mass="4148">MGKWLNAQKLNWMKDVVCCPWNLSAGSLQAGNLINVGS</sequence>
<reference evidence="1" key="1">
    <citation type="submission" date="2018-02" db="EMBL/GenBank/DDBJ databases">
        <title>Rhizophora mucronata_Transcriptome.</title>
        <authorList>
            <person name="Meera S.P."/>
            <person name="Sreeshan A."/>
            <person name="Augustine A."/>
        </authorList>
    </citation>
    <scope>NUCLEOTIDE SEQUENCE</scope>
    <source>
        <tissue evidence="1">Leaf</tissue>
    </source>
</reference>
<organism evidence="1">
    <name type="scientific">Rhizophora mucronata</name>
    <name type="common">Asiatic mangrove</name>
    <dbReference type="NCBI Taxonomy" id="61149"/>
    <lineage>
        <taxon>Eukaryota</taxon>
        <taxon>Viridiplantae</taxon>
        <taxon>Streptophyta</taxon>
        <taxon>Embryophyta</taxon>
        <taxon>Tracheophyta</taxon>
        <taxon>Spermatophyta</taxon>
        <taxon>Magnoliopsida</taxon>
        <taxon>eudicotyledons</taxon>
        <taxon>Gunneridae</taxon>
        <taxon>Pentapetalae</taxon>
        <taxon>rosids</taxon>
        <taxon>fabids</taxon>
        <taxon>Malpighiales</taxon>
        <taxon>Rhizophoraceae</taxon>
        <taxon>Rhizophora</taxon>
    </lineage>
</organism>
<protein>
    <submittedName>
        <fullName evidence="1">Uncharacterized protein</fullName>
    </submittedName>
</protein>
<name>A0A2P2QC16_RHIMU</name>
<accession>A0A2P2QC16</accession>
<dbReference type="EMBL" id="GGEC01084052">
    <property type="protein sequence ID" value="MBX64536.1"/>
    <property type="molecule type" value="Transcribed_RNA"/>
</dbReference>
<dbReference type="AlphaFoldDB" id="A0A2P2QC16"/>